<dbReference type="SUPFAM" id="SSF47413">
    <property type="entry name" value="lambda repressor-like DNA-binding domains"/>
    <property type="match status" value="1"/>
</dbReference>
<dbReference type="InterPro" id="IPR010982">
    <property type="entry name" value="Lambda_DNA-bd_dom_sf"/>
</dbReference>
<dbReference type="GO" id="GO:0003677">
    <property type="term" value="F:DNA binding"/>
    <property type="evidence" value="ECO:0007669"/>
    <property type="project" value="InterPro"/>
</dbReference>
<dbReference type="InterPro" id="IPR001387">
    <property type="entry name" value="Cro/C1-type_HTH"/>
</dbReference>
<dbReference type="Gene3D" id="1.10.260.40">
    <property type="entry name" value="lambda repressor-like DNA-binding domains"/>
    <property type="match status" value="1"/>
</dbReference>
<evidence type="ECO:0000313" key="2">
    <source>
        <dbReference type="EMBL" id="MSD16918.1"/>
    </source>
</evidence>
<dbReference type="CDD" id="cd00093">
    <property type="entry name" value="HTH_XRE"/>
    <property type="match status" value="1"/>
</dbReference>
<accession>A0A844E5R8</accession>
<dbReference type="Proteomes" id="UP000431304">
    <property type="component" value="Unassembled WGS sequence"/>
</dbReference>
<organism evidence="2 3">
    <name type="scientific">Eubacterium ramulus</name>
    <dbReference type="NCBI Taxonomy" id="39490"/>
    <lineage>
        <taxon>Bacteria</taxon>
        <taxon>Bacillati</taxon>
        <taxon>Bacillota</taxon>
        <taxon>Clostridia</taxon>
        <taxon>Eubacteriales</taxon>
        <taxon>Eubacteriaceae</taxon>
        <taxon>Eubacterium</taxon>
    </lineage>
</organism>
<protein>
    <submittedName>
        <fullName evidence="2">Helix-turn-helix domain-containing protein</fullName>
    </submittedName>
</protein>
<dbReference type="EMBL" id="WKRA01000024">
    <property type="protein sequence ID" value="MSD16918.1"/>
    <property type="molecule type" value="Genomic_DNA"/>
</dbReference>
<dbReference type="PROSITE" id="PS50943">
    <property type="entry name" value="HTH_CROC1"/>
    <property type="match status" value="1"/>
</dbReference>
<gene>
    <name evidence="2" type="ORF">GKE72_12795</name>
</gene>
<name>A0A844E5R8_EUBRA</name>
<proteinExistence type="predicted"/>
<evidence type="ECO:0000259" key="1">
    <source>
        <dbReference type="PROSITE" id="PS50943"/>
    </source>
</evidence>
<dbReference type="Pfam" id="PF01381">
    <property type="entry name" value="HTH_3"/>
    <property type="match status" value="1"/>
</dbReference>
<comment type="caution">
    <text evidence="2">The sequence shown here is derived from an EMBL/GenBank/DDBJ whole genome shotgun (WGS) entry which is preliminary data.</text>
</comment>
<sequence>MASNCLSIRGLSEKSGINYITLVPYLNGSRNPKTEKLGKIAKALGVDPAEIIATED</sequence>
<reference evidence="2 3" key="1">
    <citation type="journal article" date="2019" name="Nat. Med.">
        <title>A library of human gut bacterial isolates paired with longitudinal multiomics data enables mechanistic microbiome research.</title>
        <authorList>
            <person name="Poyet M."/>
            <person name="Groussin M."/>
            <person name="Gibbons S.M."/>
            <person name="Avila-Pacheco J."/>
            <person name="Jiang X."/>
            <person name="Kearney S.M."/>
            <person name="Perrotta A.R."/>
            <person name="Berdy B."/>
            <person name="Zhao S."/>
            <person name="Lieberman T.D."/>
            <person name="Swanson P.K."/>
            <person name="Smith M."/>
            <person name="Roesemann S."/>
            <person name="Alexander J.E."/>
            <person name="Rich S.A."/>
            <person name="Livny J."/>
            <person name="Vlamakis H."/>
            <person name="Clish C."/>
            <person name="Bullock K."/>
            <person name="Deik A."/>
            <person name="Scott J."/>
            <person name="Pierce K.A."/>
            <person name="Xavier R.J."/>
            <person name="Alm E.J."/>
        </authorList>
    </citation>
    <scope>NUCLEOTIDE SEQUENCE [LARGE SCALE GENOMIC DNA]</scope>
    <source>
        <strain evidence="2 3">BIOML-A3</strain>
    </source>
</reference>
<dbReference type="AlphaFoldDB" id="A0A844E5R8"/>
<feature type="domain" description="HTH cro/C1-type" evidence="1">
    <location>
        <begin position="6"/>
        <end position="51"/>
    </location>
</feature>
<evidence type="ECO:0000313" key="3">
    <source>
        <dbReference type="Proteomes" id="UP000431304"/>
    </source>
</evidence>